<keyword evidence="2" id="KW-1185">Reference proteome</keyword>
<dbReference type="EMBL" id="KE124988">
    <property type="protein sequence ID" value="EPB73439.1"/>
    <property type="molecule type" value="Genomic_DNA"/>
</dbReference>
<dbReference type="AlphaFoldDB" id="A0A0D6LNL8"/>
<dbReference type="GO" id="GO:0046982">
    <property type="term" value="F:protein heterodimerization activity"/>
    <property type="evidence" value="ECO:0007669"/>
    <property type="project" value="InterPro"/>
</dbReference>
<evidence type="ECO:0000313" key="1">
    <source>
        <dbReference type="EMBL" id="EPB73439.1"/>
    </source>
</evidence>
<dbReference type="Gene3D" id="1.10.20.10">
    <property type="entry name" value="Histone, subunit A"/>
    <property type="match status" value="1"/>
</dbReference>
<name>A0A0D6LNL8_9BILA</name>
<reference evidence="1 2" key="1">
    <citation type="submission" date="2013-05" db="EMBL/GenBank/DDBJ databases">
        <title>Draft genome of the parasitic nematode Anyclostoma ceylanicum.</title>
        <authorList>
            <person name="Mitreva M."/>
        </authorList>
    </citation>
    <scope>NUCLEOTIDE SEQUENCE [LARGE SCALE GENOMIC DNA]</scope>
</reference>
<proteinExistence type="predicted"/>
<gene>
    <name evidence="1" type="ORF">ANCCEY_07461</name>
</gene>
<evidence type="ECO:0000313" key="2">
    <source>
        <dbReference type="Proteomes" id="UP000054495"/>
    </source>
</evidence>
<organism evidence="1 2">
    <name type="scientific">Ancylostoma ceylanicum</name>
    <dbReference type="NCBI Taxonomy" id="53326"/>
    <lineage>
        <taxon>Eukaryota</taxon>
        <taxon>Metazoa</taxon>
        <taxon>Ecdysozoa</taxon>
        <taxon>Nematoda</taxon>
        <taxon>Chromadorea</taxon>
        <taxon>Rhabditida</taxon>
        <taxon>Rhabditina</taxon>
        <taxon>Rhabditomorpha</taxon>
        <taxon>Strongyloidea</taxon>
        <taxon>Ancylostomatidae</taxon>
        <taxon>Ancylostomatinae</taxon>
        <taxon>Ancylostoma</taxon>
    </lineage>
</organism>
<dbReference type="Proteomes" id="UP000054495">
    <property type="component" value="Unassembled WGS sequence"/>
</dbReference>
<protein>
    <recommendedName>
        <fullName evidence="3">Bromodomain associated domain-containing protein</fullName>
    </recommendedName>
</protein>
<evidence type="ECO:0008006" key="3">
    <source>
        <dbReference type="Google" id="ProtNLM"/>
    </source>
</evidence>
<dbReference type="InterPro" id="IPR009072">
    <property type="entry name" value="Histone-fold"/>
</dbReference>
<sequence>MDVLHEYINIQIRCATARCLAQLGFTQTSSVCFDAMSDIMELYLKKFASCVQYYMEQRDPSSTPGGETTPCVMDVARAFDYMRVSRHELFEYMRQVRPMEPILPDFHIWDKDMEGGVLKIGTFHATLYSLFI</sequence>
<accession>A0A0D6LNL8</accession>